<comment type="caution">
    <text evidence="7">The sequence shown here is derived from an EMBL/GenBank/DDBJ whole genome shotgun (WGS) entry which is preliminary data.</text>
</comment>
<dbReference type="RefSeq" id="WP_193314526.1">
    <property type="nucleotide sequence ID" value="NZ_BAAAOT010000012.1"/>
</dbReference>
<keyword evidence="2" id="KW-1003">Cell membrane</keyword>
<dbReference type="GO" id="GO:0015171">
    <property type="term" value="F:amino acid transmembrane transporter activity"/>
    <property type="evidence" value="ECO:0007669"/>
    <property type="project" value="TreeGrafter"/>
</dbReference>
<evidence type="ECO:0000256" key="4">
    <source>
        <dbReference type="ARBA" id="ARBA00022989"/>
    </source>
</evidence>
<dbReference type="AlphaFoldDB" id="A0A7J9UY62"/>
<comment type="subcellular location">
    <subcellularLocation>
        <location evidence="1">Cell membrane</location>
        <topology evidence="1">Multi-pass membrane protein</topology>
    </subcellularLocation>
</comment>
<accession>A0A7J9UY62</accession>
<reference evidence="7 8" key="1">
    <citation type="submission" date="2019-10" db="EMBL/GenBank/DDBJ databases">
        <title>Georgenia wutianyii sp. nov. and Georgenia yuyongxinii sp. nov. isolated from plateau pika (Ochotona curzoniae) in the Qinghai-Tibet plateau of China.</title>
        <authorList>
            <person name="Tian Z."/>
        </authorList>
    </citation>
    <scope>NUCLEOTIDE SEQUENCE [LARGE SCALE GENOMIC DNA]</scope>
    <source>
        <strain evidence="7 8">JCM 15130</strain>
    </source>
</reference>
<dbReference type="Pfam" id="PF01810">
    <property type="entry name" value="LysE"/>
    <property type="match status" value="1"/>
</dbReference>
<feature type="transmembrane region" description="Helical" evidence="6">
    <location>
        <begin position="40"/>
        <end position="64"/>
    </location>
</feature>
<name>A0A7J9UY62_9MICO</name>
<evidence type="ECO:0000256" key="3">
    <source>
        <dbReference type="ARBA" id="ARBA00022692"/>
    </source>
</evidence>
<organism evidence="7 8">
    <name type="scientific">Georgenia ruanii</name>
    <dbReference type="NCBI Taxonomy" id="348442"/>
    <lineage>
        <taxon>Bacteria</taxon>
        <taxon>Bacillati</taxon>
        <taxon>Actinomycetota</taxon>
        <taxon>Actinomycetes</taxon>
        <taxon>Micrococcales</taxon>
        <taxon>Bogoriellaceae</taxon>
        <taxon>Georgenia</taxon>
    </lineage>
</organism>
<dbReference type="InterPro" id="IPR001123">
    <property type="entry name" value="LeuE-type"/>
</dbReference>
<evidence type="ECO:0000256" key="6">
    <source>
        <dbReference type="SAM" id="Phobius"/>
    </source>
</evidence>
<dbReference type="EMBL" id="WHPD01002771">
    <property type="protein sequence ID" value="MPV89561.1"/>
    <property type="molecule type" value="Genomic_DNA"/>
</dbReference>
<evidence type="ECO:0000256" key="1">
    <source>
        <dbReference type="ARBA" id="ARBA00004651"/>
    </source>
</evidence>
<gene>
    <name evidence="7" type="ORF">GB882_12860</name>
</gene>
<keyword evidence="4 6" id="KW-1133">Transmembrane helix</keyword>
<evidence type="ECO:0000256" key="5">
    <source>
        <dbReference type="ARBA" id="ARBA00023136"/>
    </source>
</evidence>
<keyword evidence="5 6" id="KW-0472">Membrane</keyword>
<evidence type="ECO:0000313" key="7">
    <source>
        <dbReference type="EMBL" id="MPV89561.1"/>
    </source>
</evidence>
<dbReference type="PANTHER" id="PTHR30086">
    <property type="entry name" value="ARGININE EXPORTER PROTEIN ARGO"/>
    <property type="match status" value="1"/>
</dbReference>
<dbReference type="GO" id="GO:0005886">
    <property type="term" value="C:plasma membrane"/>
    <property type="evidence" value="ECO:0007669"/>
    <property type="project" value="UniProtKB-SubCell"/>
</dbReference>
<keyword evidence="8" id="KW-1185">Reference proteome</keyword>
<dbReference type="Proteomes" id="UP000429644">
    <property type="component" value="Unassembled WGS sequence"/>
</dbReference>
<evidence type="ECO:0000313" key="8">
    <source>
        <dbReference type="Proteomes" id="UP000429644"/>
    </source>
</evidence>
<proteinExistence type="predicted"/>
<evidence type="ECO:0000256" key="2">
    <source>
        <dbReference type="ARBA" id="ARBA00022475"/>
    </source>
</evidence>
<sequence length="170" mass="17023">MTAALLAGVAAGYAIAIPVGAIAAYLLTLGSQQGWRTAAAGGLGAALVDGLYAAVAVFVGALVAPAIAAVAQPLRWGSAVVLVGLALWLVRPALRPREPDGASAVPRRAAPRTSPGRAFATVFALTLVNPATVIYFAALVAGSTISASALIHRCGERGVERESPSGRGRS</sequence>
<protein>
    <submittedName>
        <fullName evidence="7">Lysine transporter LysE</fullName>
    </submittedName>
</protein>
<keyword evidence="3 6" id="KW-0812">Transmembrane</keyword>
<dbReference type="PANTHER" id="PTHR30086:SF20">
    <property type="entry name" value="ARGININE EXPORTER PROTEIN ARGO-RELATED"/>
    <property type="match status" value="1"/>
</dbReference>
<feature type="transmembrane region" description="Helical" evidence="6">
    <location>
        <begin position="76"/>
        <end position="94"/>
    </location>
</feature>